<dbReference type="PANTHER" id="PTHR35149:SF1">
    <property type="entry name" value="DUF5655 DOMAIN-CONTAINING PROTEIN"/>
    <property type="match status" value="1"/>
</dbReference>
<evidence type="ECO:0008006" key="5">
    <source>
        <dbReference type="Google" id="ProtNLM"/>
    </source>
</evidence>
<organism evidence="3 4">
    <name type="scientific">Peptostreptococcus russellii</name>
    <dbReference type="NCBI Taxonomy" id="215200"/>
    <lineage>
        <taxon>Bacteria</taxon>
        <taxon>Bacillati</taxon>
        <taxon>Bacillota</taxon>
        <taxon>Clostridia</taxon>
        <taxon>Peptostreptococcales</taxon>
        <taxon>Peptostreptococcaceae</taxon>
        <taxon>Peptostreptococcus</taxon>
    </lineage>
</organism>
<dbReference type="RefSeq" id="WP_106776121.1">
    <property type="nucleotide sequence ID" value="NZ_JYGE01000002.1"/>
</dbReference>
<dbReference type="InterPro" id="IPR004919">
    <property type="entry name" value="GmrSD_N"/>
</dbReference>
<gene>
    <name evidence="3" type="ORF">UF10_01775</name>
</gene>
<dbReference type="PANTHER" id="PTHR35149">
    <property type="entry name" value="SLL5132 PROTEIN"/>
    <property type="match status" value="1"/>
</dbReference>
<sequence length="611" mass="71934">MKDDLKEISVLHIFDEENYLVPIYQRNYAWKETQIVQLIEDIESSKSNYFLGNLIVNQRDNNVYEVIDGQQRLTTLYLLEKYLEKYLGIILRKEAFRFEAREISNHTLSYLTDSKHESIEKLIRAENLEDLSAEILNGFKIIENYFKMKNIDKKKFIKKLEQVFLIKIQVPKDIDLNHYFEIMNTRGEQLEVHEIAKAKLLEVLEDDDRKVASLIWGKCSDMSLYVQMQFDVNIRNSIFNKDWSDLCESIENFDSIKKEISIDEKQSGKKSLIDILKSNELPSDSQSEYEYESENENERFESILSFPDFLLQVNAVMREYEEEDASLDDKEFLKSLSWIWLANEEEKAKENAKDFLFHLLKCRVLFDKYILKREFTKDYKSTGRWSLQALKKDDHIAKYKATLGNEGDNKRLRTLQSCLRITYTSAKTMHWITLVLSDLLKNEKTDIINILEDYCRGKVIESDFENSSGFGFKGIVFTYLDYLIYRDGYSYKGEKIISAMQEDWQFQFRNSIEHFYPQHPVGGEVWEYENLNGFGNLALITVSGNSSLSNLSPDRKIREDENIIKQSLKLKIMAKMTSMSDGKWTVEKSKIHKEEMFEILGRDVSELKNKG</sequence>
<feature type="domain" description="GmrSD restriction endonucleases C-terminal" evidence="2">
    <location>
        <begin position="467"/>
        <end position="598"/>
    </location>
</feature>
<dbReference type="OrthoDB" id="9770340at2"/>
<comment type="caution">
    <text evidence="3">The sequence shown here is derived from an EMBL/GenBank/DDBJ whole genome shotgun (WGS) entry which is preliminary data.</text>
</comment>
<evidence type="ECO:0000313" key="4">
    <source>
        <dbReference type="Proteomes" id="UP000241434"/>
    </source>
</evidence>
<dbReference type="AlphaFoldDB" id="A0A2P7Q2F5"/>
<keyword evidence="4" id="KW-1185">Reference proteome</keyword>
<evidence type="ECO:0000259" key="2">
    <source>
        <dbReference type="Pfam" id="PF07510"/>
    </source>
</evidence>
<proteinExistence type="predicted"/>
<accession>A0A2P7Q2F5</accession>
<feature type="domain" description="GmrSD restriction endonucleases N-terminal" evidence="1">
    <location>
        <begin position="12"/>
        <end position="201"/>
    </location>
</feature>
<protein>
    <recommendedName>
        <fullName evidence="5">DUF262 domain-containing protein</fullName>
    </recommendedName>
</protein>
<evidence type="ECO:0000259" key="1">
    <source>
        <dbReference type="Pfam" id="PF03235"/>
    </source>
</evidence>
<dbReference type="EMBL" id="JYGE01000002">
    <property type="protein sequence ID" value="PSJ32142.1"/>
    <property type="molecule type" value="Genomic_DNA"/>
</dbReference>
<dbReference type="Pfam" id="PF03235">
    <property type="entry name" value="GmrSD_N"/>
    <property type="match status" value="1"/>
</dbReference>
<name>A0A2P7Q2F5_9FIRM</name>
<dbReference type="InterPro" id="IPR011089">
    <property type="entry name" value="GmrSD_C"/>
</dbReference>
<reference evidence="3" key="1">
    <citation type="thesis" date="2015" institute="Rutgers" country="The State University of New Jersey, 14 College Farm Rd., New Brunswick, NJ, USA">
        <title>Ammonia toxicity in bacteria and its implications for treatment of and resource recovery from highly nitrogenous organic wastes.</title>
        <authorList>
            <person name="Luther A.K."/>
        </authorList>
    </citation>
    <scope>NUCLEOTIDE SEQUENCE</scope>
    <source>
        <strain evidence="3">RT-10B</strain>
    </source>
</reference>
<dbReference type="Proteomes" id="UP000241434">
    <property type="component" value="Unassembled WGS sequence"/>
</dbReference>
<evidence type="ECO:0000313" key="3">
    <source>
        <dbReference type="EMBL" id="PSJ32142.1"/>
    </source>
</evidence>
<dbReference type="Pfam" id="PF07510">
    <property type="entry name" value="GmrSD_C"/>
    <property type="match status" value="1"/>
</dbReference>